<dbReference type="InterPro" id="IPR009057">
    <property type="entry name" value="Homeodomain-like_sf"/>
</dbReference>
<dbReference type="Gene3D" id="1.10.357.10">
    <property type="entry name" value="Tetracycline Repressor, domain 2"/>
    <property type="match status" value="1"/>
</dbReference>
<name>A0A4Q7L498_9PSEU</name>
<evidence type="ECO:0000259" key="3">
    <source>
        <dbReference type="PROSITE" id="PS50977"/>
    </source>
</evidence>
<reference evidence="4 5" key="1">
    <citation type="submission" date="2019-02" db="EMBL/GenBank/DDBJ databases">
        <title>Genomic Encyclopedia of Type Strains, Phase IV (KMG-IV): sequencing the most valuable type-strain genomes for metagenomic binning, comparative biology and taxonomic classification.</title>
        <authorList>
            <person name="Goeker M."/>
        </authorList>
    </citation>
    <scope>NUCLEOTIDE SEQUENCE [LARGE SCALE GENOMIC DNA]</scope>
    <source>
        <strain evidence="4 5">DSM 101727</strain>
    </source>
</reference>
<dbReference type="PRINTS" id="PR00455">
    <property type="entry name" value="HTHTETR"/>
</dbReference>
<dbReference type="RefSeq" id="WP_130342130.1">
    <property type="nucleotide sequence ID" value="NZ_SGWQ01000001.1"/>
</dbReference>
<dbReference type="SUPFAM" id="SSF46689">
    <property type="entry name" value="Homeodomain-like"/>
    <property type="match status" value="1"/>
</dbReference>
<dbReference type="InterPro" id="IPR001647">
    <property type="entry name" value="HTH_TetR"/>
</dbReference>
<dbReference type="SUPFAM" id="SSF48498">
    <property type="entry name" value="Tetracyclin repressor-like, C-terminal domain"/>
    <property type="match status" value="1"/>
</dbReference>
<evidence type="ECO:0000256" key="2">
    <source>
        <dbReference type="PROSITE-ProRule" id="PRU00335"/>
    </source>
</evidence>
<dbReference type="InterPro" id="IPR041467">
    <property type="entry name" value="Sco4008_C"/>
</dbReference>
<keyword evidence="1 2" id="KW-0238">DNA-binding</keyword>
<dbReference type="GO" id="GO:0003677">
    <property type="term" value="F:DNA binding"/>
    <property type="evidence" value="ECO:0007669"/>
    <property type="project" value="UniProtKB-UniRule"/>
</dbReference>
<comment type="caution">
    <text evidence="4">The sequence shown here is derived from an EMBL/GenBank/DDBJ whole genome shotgun (WGS) entry which is preliminary data.</text>
</comment>
<gene>
    <name evidence="4" type="ORF">EV193_101325</name>
</gene>
<feature type="domain" description="HTH tetR-type" evidence="3">
    <location>
        <begin position="6"/>
        <end position="66"/>
    </location>
</feature>
<evidence type="ECO:0000256" key="1">
    <source>
        <dbReference type="ARBA" id="ARBA00023125"/>
    </source>
</evidence>
<evidence type="ECO:0000313" key="4">
    <source>
        <dbReference type="EMBL" id="RZS44449.1"/>
    </source>
</evidence>
<evidence type="ECO:0000313" key="5">
    <source>
        <dbReference type="Proteomes" id="UP000294257"/>
    </source>
</evidence>
<dbReference type="EMBL" id="SGWQ01000001">
    <property type="protein sequence ID" value="RZS44449.1"/>
    <property type="molecule type" value="Genomic_DNA"/>
</dbReference>
<dbReference type="PROSITE" id="PS50977">
    <property type="entry name" value="HTH_TETR_2"/>
    <property type="match status" value="1"/>
</dbReference>
<dbReference type="Pfam" id="PF00440">
    <property type="entry name" value="TetR_N"/>
    <property type="match status" value="1"/>
</dbReference>
<sequence>MAWDTEQTRRRLKEAATEEFAANGLNGTTVERIARRASVNKERLYHYFGDKEQLYAAILNDELVRIAEAVQLPSAEDMDVGEFAGRVFDYHSSHPHLARLLHWEGLSYAGKIPLQEKRTPYYTAKVDAIKAAQRAGGITDELDPADLAFMLIALAAWWFAVPQVVQMLTGQTGDDPADRAKQRAAVVIAARRLAHDPPR</sequence>
<dbReference type="GO" id="GO:0006355">
    <property type="term" value="P:regulation of DNA-templated transcription"/>
    <property type="evidence" value="ECO:0007669"/>
    <property type="project" value="UniProtKB-ARBA"/>
</dbReference>
<dbReference type="PANTHER" id="PTHR30328">
    <property type="entry name" value="TRANSCRIPTIONAL REPRESSOR"/>
    <property type="match status" value="1"/>
</dbReference>
<dbReference type="Proteomes" id="UP000294257">
    <property type="component" value="Unassembled WGS sequence"/>
</dbReference>
<accession>A0A4Q7L498</accession>
<dbReference type="OrthoDB" id="4726108at2"/>
<dbReference type="InterPro" id="IPR036271">
    <property type="entry name" value="Tet_transcr_reg_TetR-rel_C_sf"/>
</dbReference>
<dbReference type="AlphaFoldDB" id="A0A4Q7L498"/>
<keyword evidence="5" id="KW-1185">Reference proteome</keyword>
<protein>
    <submittedName>
        <fullName evidence="4">TetR family transcriptional regulator</fullName>
    </submittedName>
</protein>
<dbReference type="Pfam" id="PF17926">
    <property type="entry name" value="TetR_C_21"/>
    <property type="match status" value="1"/>
</dbReference>
<dbReference type="PANTHER" id="PTHR30328:SF54">
    <property type="entry name" value="HTH-TYPE TRANSCRIPTIONAL REPRESSOR SCO4008"/>
    <property type="match status" value="1"/>
</dbReference>
<organism evidence="4 5">
    <name type="scientific">Herbihabitans rhizosphaerae</name>
    <dbReference type="NCBI Taxonomy" id="1872711"/>
    <lineage>
        <taxon>Bacteria</taxon>
        <taxon>Bacillati</taxon>
        <taxon>Actinomycetota</taxon>
        <taxon>Actinomycetes</taxon>
        <taxon>Pseudonocardiales</taxon>
        <taxon>Pseudonocardiaceae</taxon>
        <taxon>Herbihabitans</taxon>
    </lineage>
</organism>
<feature type="DNA-binding region" description="H-T-H motif" evidence="2">
    <location>
        <begin position="29"/>
        <end position="48"/>
    </location>
</feature>
<dbReference type="InterPro" id="IPR050109">
    <property type="entry name" value="HTH-type_TetR-like_transc_reg"/>
</dbReference>
<proteinExistence type="predicted"/>